<reference evidence="4" key="2">
    <citation type="submission" date="2020-04" db="EMBL/GenBank/DDBJ databases">
        <authorList>
            <consortium name="NCBI Genome Project"/>
        </authorList>
    </citation>
    <scope>NUCLEOTIDE SEQUENCE</scope>
    <source>
        <strain evidence="4">CBS 304.34</strain>
    </source>
</reference>
<accession>A0A6A6Z368</accession>
<evidence type="ECO:0000313" key="3">
    <source>
        <dbReference type="Proteomes" id="UP000504636"/>
    </source>
</evidence>
<reference evidence="2 4" key="1">
    <citation type="journal article" date="2020" name="Stud. Mycol.">
        <title>101 Dothideomycetes genomes: a test case for predicting lifestyles and emergence of pathogens.</title>
        <authorList>
            <person name="Haridas S."/>
            <person name="Albert R."/>
            <person name="Binder M."/>
            <person name="Bloem J."/>
            <person name="Labutti K."/>
            <person name="Salamov A."/>
            <person name="Andreopoulos B."/>
            <person name="Baker S."/>
            <person name="Barry K."/>
            <person name="Bills G."/>
            <person name="Bluhm B."/>
            <person name="Cannon C."/>
            <person name="Castanera R."/>
            <person name="Culley D."/>
            <person name="Daum C."/>
            <person name="Ezra D."/>
            <person name="Gonzalez J."/>
            <person name="Henrissat B."/>
            <person name="Kuo A."/>
            <person name="Liang C."/>
            <person name="Lipzen A."/>
            <person name="Lutzoni F."/>
            <person name="Magnuson J."/>
            <person name="Mondo S."/>
            <person name="Nolan M."/>
            <person name="Ohm R."/>
            <person name="Pangilinan J."/>
            <person name="Park H.-J."/>
            <person name="Ramirez L."/>
            <person name="Alfaro M."/>
            <person name="Sun H."/>
            <person name="Tritt A."/>
            <person name="Yoshinaga Y."/>
            <person name="Zwiers L.-H."/>
            <person name="Turgeon B."/>
            <person name="Goodwin S."/>
            <person name="Spatafora J."/>
            <person name="Crous P."/>
            <person name="Grigoriev I."/>
        </authorList>
    </citation>
    <scope>NUCLEOTIDE SEQUENCE</scope>
    <source>
        <strain evidence="2 4">CBS 304.34</strain>
    </source>
</reference>
<feature type="compositionally biased region" description="Basic and acidic residues" evidence="1">
    <location>
        <begin position="64"/>
        <end position="97"/>
    </location>
</feature>
<evidence type="ECO:0000313" key="2">
    <source>
        <dbReference type="EMBL" id="KAF2815612.1"/>
    </source>
</evidence>
<dbReference type="GeneID" id="54467630"/>
<proteinExistence type="predicted"/>
<sequence>MSYPAKLCLTAQSFSSTRSALYDRAIEMTNLKAANAWLGKGSTTEHCISVSRDLVADVVTMSNNKDHDSHNHNHGPDIKQKPDKTAIPDSEDGRDYSPDDDNVCKLSPLCSINHRIQVTLQNAMIRGVAALRETLFWFLLGL</sequence>
<reference evidence="4" key="3">
    <citation type="submission" date="2025-04" db="UniProtKB">
        <authorList>
            <consortium name="RefSeq"/>
        </authorList>
    </citation>
    <scope>IDENTIFICATION</scope>
    <source>
        <strain evidence="4">CBS 304.34</strain>
    </source>
</reference>
<evidence type="ECO:0000256" key="1">
    <source>
        <dbReference type="SAM" id="MobiDB-lite"/>
    </source>
</evidence>
<dbReference type="RefSeq" id="XP_033582576.1">
    <property type="nucleotide sequence ID" value="XM_033726737.1"/>
</dbReference>
<name>A0A6A6Z368_9PEZI</name>
<feature type="region of interest" description="Disordered" evidence="1">
    <location>
        <begin position="62"/>
        <end position="100"/>
    </location>
</feature>
<organism evidence="2">
    <name type="scientific">Mytilinidion resinicola</name>
    <dbReference type="NCBI Taxonomy" id="574789"/>
    <lineage>
        <taxon>Eukaryota</taxon>
        <taxon>Fungi</taxon>
        <taxon>Dikarya</taxon>
        <taxon>Ascomycota</taxon>
        <taxon>Pezizomycotina</taxon>
        <taxon>Dothideomycetes</taxon>
        <taxon>Pleosporomycetidae</taxon>
        <taxon>Mytilinidiales</taxon>
        <taxon>Mytilinidiaceae</taxon>
        <taxon>Mytilinidion</taxon>
    </lineage>
</organism>
<keyword evidence="3" id="KW-1185">Reference proteome</keyword>
<gene>
    <name evidence="2 4" type="ORF">BDZ99DRAFT_541364</name>
</gene>
<dbReference type="Proteomes" id="UP000504636">
    <property type="component" value="Unplaced"/>
</dbReference>
<evidence type="ECO:0000313" key="4">
    <source>
        <dbReference type="RefSeq" id="XP_033582576.1"/>
    </source>
</evidence>
<dbReference type="EMBL" id="MU003693">
    <property type="protein sequence ID" value="KAF2815612.1"/>
    <property type="molecule type" value="Genomic_DNA"/>
</dbReference>
<dbReference type="AlphaFoldDB" id="A0A6A6Z368"/>
<protein>
    <submittedName>
        <fullName evidence="2 4">Uncharacterized protein</fullName>
    </submittedName>
</protein>